<dbReference type="Proteomes" id="UP000000852">
    <property type="component" value="Chromosome"/>
</dbReference>
<dbReference type="RefSeq" id="WP_015809886.1">
    <property type="nucleotide sequence ID" value="NC_013061.1"/>
</dbReference>
<organism evidence="2 3">
    <name type="scientific">Pedobacter heparinus (strain ATCC 13125 / DSM 2366 / CIP 104194 / JCM 7457 / NBRC 12017 / NCIMB 9290 / NRRL B-14731 / HIM 762-3)</name>
    <dbReference type="NCBI Taxonomy" id="485917"/>
    <lineage>
        <taxon>Bacteria</taxon>
        <taxon>Pseudomonadati</taxon>
        <taxon>Bacteroidota</taxon>
        <taxon>Sphingobacteriia</taxon>
        <taxon>Sphingobacteriales</taxon>
        <taxon>Sphingobacteriaceae</taxon>
        <taxon>Pedobacter</taxon>
    </lineage>
</organism>
<reference evidence="2 3" key="1">
    <citation type="journal article" date="2009" name="Stand. Genomic Sci.">
        <title>Complete genome sequence of Pedobacter heparinus type strain (HIM 762-3).</title>
        <authorList>
            <person name="Han C."/>
            <person name="Spring S."/>
            <person name="Lapidus A."/>
            <person name="Del Rio T.G."/>
            <person name="Tice H."/>
            <person name="Copeland A."/>
            <person name="Cheng J.F."/>
            <person name="Lucas S."/>
            <person name="Chen F."/>
            <person name="Nolan M."/>
            <person name="Bruce D."/>
            <person name="Goodwin L."/>
            <person name="Pitluck S."/>
            <person name="Ivanova N."/>
            <person name="Mavromatis K."/>
            <person name="Mikhailova N."/>
            <person name="Pati A."/>
            <person name="Chen A."/>
            <person name="Palaniappan K."/>
            <person name="Land M."/>
            <person name="Hauser L."/>
            <person name="Chang Y.J."/>
            <person name="Jeffries C.C."/>
            <person name="Saunders E."/>
            <person name="Chertkov O."/>
            <person name="Brettin T."/>
            <person name="Goker M."/>
            <person name="Rohde M."/>
            <person name="Bristow J."/>
            <person name="Eisen J.A."/>
            <person name="Markowitz V."/>
            <person name="Hugenholtz P."/>
            <person name="Kyrpides N.C."/>
            <person name="Klenk H.P."/>
            <person name="Detter J.C."/>
        </authorList>
    </citation>
    <scope>NUCLEOTIDE SEQUENCE [LARGE SCALE GENOMIC DNA]</scope>
    <source>
        <strain evidence="3">ATCC 13125 / DSM 2366 / CIP 104194 / JCM 7457 / NBRC 12017 / NCIMB 9290 / NRRL B-14731 / HIM 762-3</strain>
    </source>
</reference>
<gene>
    <name evidence="2" type="ordered locus">Phep_4087</name>
</gene>
<evidence type="ECO:0008006" key="4">
    <source>
        <dbReference type="Google" id="ProtNLM"/>
    </source>
</evidence>
<dbReference type="HOGENOM" id="CLU_2303234_0_0_10"/>
<dbReference type="EMBL" id="CP001681">
    <property type="protein sequence ID" value="ACU06278.1"/>
    <property type="molecule type" value="Genomic_DNA"/>
</dbReference>
<evidence type="ECO:0000313" key="2">
    <source>
        <dbReference type="EMBL" id="ACU06278.1"/>
    </source>
</evidence>
<protein>
    <recommendedName>
        <fullName evidence="4">Energy transducer TonB</fullName>
    </recommendedName>
</protein>
<sequence length="100" mass="10776">MFGSKIDLLKTEWLDVVFAHKNKKYGAYELRKESSAITTRALFIASAIFVLVFIAPKILSVIKGKLPEDNEVKQVEVVGCTTSAGKPGNTSATTGRAATS</sequence>
<dbReference type="AlphaFoldDB" id="C6XWI9"/>
<name>C6XWI9_PEDHD</name>
<dbReference type="KEGG" id="phe:Phep_4087"/>
<keyword evidence="1" id="KW-0812">Transmembrane</keyword>
<keyword evidence="1" id="KW-1133">Transmembrane helix</keyword>
<evidence type="ECO:0000256" key="1">
    <source>
        <dbReference type="SAM" id="Phobius"/>
    </source>
</evidence>
<evidence type="ECO:0000313" key="3">
    <source>
        <dbReference type="Proteomes" id="UP000000852"/>
    </source>
</evidence>
<dbReference type="eggNOG" id="COG0810">
    <property type="taxonomic scope" value="Bacteria"/>
</dbReference>
<keyword evidence="3" id="KW-1185">Reference proteome</keyword>
<feature type="transmembrane region" description="Helical" evidence="1">
    <location>
        <begin position="41"/>
        <end position="62"/>
    </location>
</feature>
<dbReference type="STRING" id="485917.Phep_4087"/>
<keyword evidence="1" id="KW-0472">Membrane</keyword>
<proteinExistence type="predicted"/>
<accession>C6XWI9</accession>